<reference evidence="2" key="1">
    <citation type="journal article" date="2017" name="Genome Biol. Evol.">
        <title>Comparative Genomic Analysis Identifies a Campylobacter Clade Deficient in Selenium Metabolism.</title>
        <authorList>
            <person name="Miller W.G."/>
            <person name="Yee E."/>
            <person name="Lopes B.S."/>
            <person name="Chapman M.H."/>
            <person name="Huynh S."/>
            <person name="Bono J.L."/>
            <person name="Parker C.T."/>
            <person name="Strachan N.J.C."/>
            <person name="Forbes K.J."/>
        </authorList>
    </citation>
    <scope>NUCLEOTIDE SEQUENCE [LARGE SCALE GENOMIC DNA]</scope>
    <source>
        <strain evidence="2">RM6137</strain>
    </source>
</reference>
<dbReference type="AlphaFoldDB" id="A0A1X9SUU4"/>
<evidence type="ECO:0000313" key="1">
    <source>
        <dbReference type="EMBL" id="ARR00074.1"/>
    </source>
</evidence>
<proteinExistence type="predicted"/>
<protein>
    <submittedName>
        <fullName evidence="1">Uncharacterized protein</fullName>
    </submittedName>
</protein>
<gene>
    <name evidence="1" type="ORF">CSUIS_0229</name>
</gene>
<sequence>MVEGGIGDLYAVYKSIQNLLKYGIATSINAIVKSAIYRGVADLKARIGLL</sequence>
<name>A0A1X9SUU4_9BACT</name>
<accession>A0A1X9SUU4</accession>
<dbReference type="RefSeq" id="WP_192940195.1">
    <property type="nucleotide sequence ID" value="NZ_CP018789.1"/>
</dbReference>
<dbReference type="KEGG" id="camy:CSUIS_0229"/>
<dbReference type="Proteomes" id="UP000194260">
    <property type="component" value="Chromosome"/>
</dbReference>
<organism evidence="1 2">
    <name type="scientific">Campylobacter porcelli</name>
    <dbReference type="NCBI Taxonomy" id="1660073"/>
    <lineage>
        <taxon>Bacteria</taxon>
        <taxon>Pseudomonadati</taxon>
        <taxon>Campylobacterota</taxon>
        <taxon>Epsilonproteobacteria</taxon>
        <taxon>Campylobacterales</taxon>
        <taxon>Campylobacteraceae</taxon>
        <taxon>Campylobacter</taxon>
    </lineage>
</organism>
<dbReference type="EMBL" id="CP018789">
    <property type="protein sequence ID" value="ARR00074.1"/>
    <property type="molecule type" value="Genomic_DNA"/>
</dbReference>
<evidence type="ECO:0000313" key="2">
    <source>
        <dbReference type="Proteomes" id="UP000194260"/>
    </source>
</evidence>
<dbReference type="STRING" id="1660073.CSUIS_0229"/>